<dbReference type="PROSITE" id="PS51257">
    <property type="entry name" value="PROKAR_LIPOPROTEIN"/>
    <property type="match status" value="1"/>
</dbReference>
<evidence type="ECO:0000313" key="5">
    <source>
        <dbReference type="Proteomes" id="UP000325313"/>
    </source>
</evidence>
<gene>
    <name evidence="2" type="ORF">PGT21_031720</name>
    <name evidence="3" type="ORF">PGTUg99_012472</name>
</gene>
<feature type="region of interest" description="Disordered" evidence="1">
    <location>
        <begin position="127"/>
        <end position="151"/>
    </location>
</feature>
<dbReference type="Proteomes" id="UP000325313">
    <property type="component" value="Unassembled WGS sequence"/>
</dbReference>
<organism evidence="2 4">
    <name type="scientific">Puccinia graminis f. sp. tritici</name>
    <dbReference type="NCBI Taxonomy" id="56615"/>
    <lineage>
        <taxon>Eukaryota</taxon>
        <taxon>Fungi</taxon>
        <taxon>Dikarya</taxon>
        <taxon>Basidiomycota</taxon>
        <taxon>Pucciniomycotina</taxon>
        <taxon>Pucciniomycetes</taxon>
        <taxon>Pucciniales</taxon>
        <taxon>Pucciniaceae</taxon>
        <taxon>Puccinia</taxon>
    </lineage>
</organism>
<dbReference type="Proteomes" id="UP000324748">
    <property type="component" value="Unassembled WGS sequence"/>
</dbReference>
<dbReference type="EMBL" id="VSWC01000054">
    <property type="protein sequence ID" value="KAA1100214.1"/>
    <property type="molecule type" value="Genomic_DNA"/>
</dbReference>
<evidence type="ECO:0000256" key="1">
    <source>
        <dbReference type="SAM" id="MobiDB-lite"/>
    </source>
</evidence>
<dbReference type="AlphaFoldDB" id="A0A5B0PHX9"/>
<name>A0A5B0PHX9_PUCGR</name>
<accession>A0A5B0PHX9</accession>
<comment type="caution">
    <text evidence="2">The sequence shown here is derived from an EMBL/GenBank/DDBJ whole genome shotgun (WGS) entry which is preliminary data.</text>
</comment>
<sequence>MKGPQLSAPAQVNDDDDSNLFLQGWSSLVPGISSCRTTFEQNAPVEVAIQAAASLSSKIQAITFQYGQCVCNSQILGDETILITSKRPMTAFRITLNSVESSAFLHGGAVLSVSPLDSAAAACSVQQQRRTRGAAQPTESTKQQKGSASNGYNINAPASFTHLSSLTNHPSVPEDFHSLPSPHLTLG</sequence>
<evidence type="ECO:0000313" key="4">
    <source>
        <dbReference type="Proteomes" id="UP000324748"/>
    </source>
</evidence>
<feature type="compositionally biased region" description="Polar residues" evidence="1">
    <location>
        <begin position="137"/>
        <end position="151"/>
    </location>
</feature>
<protein>
    <submittedName>
        <fullName evidence="2">Uncharacterized protein</fullName>
    </submittedName>
</protein>
<evidence type="ECO:0000313" key="2">
    <source>
        <dbReference type="EMBL" id="KAA1100214.1"/>
    </source>
</evidence>
<keyword evidence="4" id="KW-1185">Reference proteome</keyword>
<evidence type="ECO:0000313" key="3">
    <source>
        <dbReference type="EMBL" id="KAA1120622.1"/>
    </source>
</evidence>
<dbReference type="EMBL" id="VDEP01000242">
    <property type="protein sequence ID" value="KAA1120622.1"/>
    <property type="molecule type" value="Genomic_DNA"/>
</dbReference>
<proteinExistence type="predicted"/>
<reference evidence="4 5" key="1">
    <citation type="submission" date="2019-05" db="EMBL/GenBank/DDBJ databases">
        <title>Emergence of the Ug99 lineage of the wheat stem rust pathogen through somatic hybridization.</title>
        <authorList>
            <person name="Li F."/>
            <person name="Upadhyaya N.M."/>
            <person name="Sperschneider J."/>
            <person name="Matny O."/>
            <person name="Nguyen-Phuc H."/>
            <person name="Mago R."/>
            <person name="Raley C."/>
            <person name="Miller M.E."/>
            <person name="Silverstein K.A.T."/>
            <person name="Henningsen E."/>
            <person name="Hirsch C.D."/>
            <person name="Visser B."/>
            <person name="Pretorius Z.A."/>
            <person name="Steffenson B.J."/>
            <person name="Schwessinger B."/>
            <person name="Dodds P.N."/>
            <person name="Figueroa M."/>
        </authorList>
    </citation>
    <scope>NUCLEOTIDE SEQUENCE [LARGE SCALE GENOMIC DNA]</scope>
    <source>
        <strain evidence="2">21-0</strain>
        <strain evidence="3 5">Ug99</strain>
    </source>
</reference>